<dbReference type="RefSeq" id="WP_058491657.1">
    <property type="nucleotide sequence ID" value="NZ_CBCRUR010000013.1"/>
</dbReference>
<evidence type="ECO:0000313" key="3">
    <source>
        <dbReference type="Proteomes" id="UP000054662"/>
    </source>
</evidence>
<organism evidence="2 3">
    <name type="scientific">Legionella worsleiensis</name>
    <dbReference type="NCBI Taxonomy" id="45076"/>
    <lineage>
        <taxon>Bacteria</taxon>
        <taxon>Pseudomonadati</taxon>
        <taxon>Pseudomonadota</taxon>
        <taxon>Gammaproteobacteria</taxon>
        <taxon>Legionellales</taxon>
        <taxon>Legionellaceae</taxon>
        <taxon>Legionella</taxon>
    </lineage>
</organism>
<evidence type="ECO:0000313" key="2">
    <source>
        <dbReference type="EMBL" id="KTD82138.1"/>
    </source>
</evidence>
<name>A0A0W1ALA7_9GAMM</name>
<accession>A0A0W1ALA7</accession>
<dbReference type="OrthoDB" id="5653353at2"/>
<reference evidence="2 3" key="1">
    <citation type="submission" date="2015-11" db="EMBL/GenBank/DDBJ databases">
        <title>Genomic analysis of 38 Legionella species identifies large and diverse effector repertoires.</title>
        <authorList>
            <person name="Burstein D."/>
            <person name="Amaro F."/>
            <person name="Zusman T."/>
            <person name="Lifshitz Z."/>
            <person name="Cohen O."/>
            <person name="Gilbert J.A."/>
            <person name="Pupko T."/>
            <person name="Shuman H.A."/>
            <person name="Segal G."/>
        </authorList>
    </citation>
    <scope>NUCLEOTIDE SEQUENCE [LARGE SCALE GENOMIC DNA]</scope>
    <source>
        <strain evidence="2 3">ATCC 49508</strain>
    </source>
</reference>
<dbReference type="Proteomes" id="UP000054662">
    <property type="component" value="Unassembled WGS sequence"/>
</dbReference>
<protein>
    <submittedName>
        <fullName evidence="2">Uncharacterized protein</fullName>
    </submittedName>
</protein>
<sequence length="156" mass="16838">MRYLVSILLFFPLLSSCTVVEEHYYDRGYYVPAPRVEVRPVAPQGYYHAHPMYRPVRAAGVYHGHPDPYANKVVVAPRPRSAQAQGGVNVHGHTGHAGTVHGHGGNTGTIHGHNNPANVHSVHKHPQTKGGATQLPPGVSNGSAVQPHSNKSHGHR</sequence>
<gene>
    <name evidence="2" type="ORF">Lwor_0058</name>
</gene>
<evidence type="ECO:0000256" key="1">
    <source>
        <dbReference type="SAM" id="MobiDB-lite"/>
    </source>
</evidence>
<keyword evidence="3" id="KW-1185">Reference proteome</keyword>
<dbReference type="PROSITE" id="PS51257">
    <property type="entry name" value="PROKAR_LIPOPROTEIN"/>
    <property type="match status" value="1"/>
</dbReference>
<dbReference type="EMBL" id="LNZC01000001">
    <property type="protein sequence ID" value="KTD82138.1"/>
    <property type="molecule type" value="Genomic_DNA"/>
</dbReference>
<dbReference type="AlphaFoldDB" id="A0A0W1ALA7"/>
<feature type="region of interest" description="Disordered" evidence="1">
    <location>
        <begin position="101"/>
        <end position="156"/>
    </location>
</feature>
<dbReference type="STRING" id="45076.Lwor_0058"/>
<comment type="caution">
    <text evidence="2">The sequence shown here is derived from an EMBL/GenBank/DDBJ whole genome shotgun (WGS) entry which is preliminary data.</text>
</comment>
<proteinExistence type="predicted"/>
<dbReference type="PATRIC" id="fig|45076.6.peg.60"/>
<feature type="compositionally biased region" description="Polar residues" evidence="1">
    <location>
        <begin position="140"/>
        <end position="149"/>
    </location>
</feature>